<dbReference type="AlphaFoldDB" id="B1XZH7"/>
<evidence type="ECO:0000256" key="1">
    <source>
        <dbReference type="SAM" id="SignalP"/>
    </source>
</evidence>
<reference evidence="2 3" key="1">
    <citation type="submission" date="2008-03" db="EMBL/GenBank/DDBJ databases">
        <title>Complete sequence of Leptothrix cholodnii SP-6.</title>
        <authorList>
            <consortium name="US DOE Joint Genome Institute"/>
            <person name="Copeland A."/>
            <person name="Lucas S."/>
            <person name="Lapidus A."/>
            <person name="Glavina del Rio T."/>
            <person name="Dalin E."/>
            <person name="Tice H."/>
            <person name="Bruce D."/>
            <person name="Goodwin L."/>
            <person name="Pitluck S."/>
            <person name="Chertkov O."/>
            <person name="Brettin T."/>
            <person name="Detter J.C."/>
            <person name="Han C."/>
            <person name="Kuske C.R."/>
            <person name="Schmutz J."/>
            <person name="Larimer F."/>
            <person name="Land M."/>
            <person name="Hauser L."/>
            <person name="Kyrpides N."/>
            <person name="Lykidis A."/>
            <person name="Emerson D."/>
            <person name="Richardson P."/>
        </authorList>
    </citation>
    <scope>NUCLEOTIDE SEQUENCE [LARGE SCALE GENOMIC DNA]</scope>
    <source>
        <strain evidence="3">ATCC 51168 / LMG 8142 / SP-6</strain>
    </source>
</reference>
<sequence length="115" mass="11856" precursor="true">MLDRAAPLIRISATALRWLLAIALASTALGASATNQPCSGKKGGVSHCAGSTFVCNDGSISGSKKACSMSAGGRSEMTISPATDDCLCRNRQMCVGPRGGVYCYSDSGAKSYRRN</sequence>
<gene>
    <name evidence="2" type="ordered locus">Lcho_4289</name>
</gene>
<dbReference type="RefSeq" id="WP_012349281.1">
    <property type="nucleotide sequence ID" value="NC_010524.1"/>
</dbReference>
<dbReference type="eggNOG" id="ENOG5030I9B">
    <property type="taxonomic scope" value="Bacteria"/>
</dbReference>
<keyword evidence="1" id="KW-0732">Signal</keyword>
<accession>B1XZH7</accession>
<dbReference type="EMBL" id="CP001013">
    <property type="protein sequence ID" value="ACB36540.1"/>
    <property type="molecule type" value="Genomic_DNA"/>
</dbReference>
<feature type="signal peptide" evidence="1">
    <location>
        <begin position="1"/>
        <end position="33"/>
    </location>
</feature>
<protein>
    <submittedName>
        <fullName evidence="2">Uncharacterized protein</fullName>
    </submittedName>
</protein>
<feature type="chain" id="PRO_5002770386" evidence="1">
    <location>
        <begin position="34"/>
        <end position="115"/>
    </location>
</feature>
<proteinExistence type="predicted"/>
<dbReference type="KEGG" id="lch:Lcho_4289"/>
<name>B1XZH7_LEPCP</name>
<organism evidence="2 3">
    <name type="scientific">Leptothrix cholodnii (strain ATCC 51168 / LMG 8142 / SP-6)</name>
    <name type="common">Leptothrix discophora (strain SP-6)</name>
    <dbReference type="NCBI Taxonomy" id="395495"/>
    <lineage>
        <taxon>Bacteria</taxon>
        <taxon>Pseudomonadati</taxon>
        <taxon>Pseudomonadota</taxon>
        <taxon>Betaproteobacteria</taxon>
        <taxon>Burkholderiales</taxon>
        <taxon>Sphaerotilaceae</taxon>
        <taxon>Leptothrix</taxon>
    </lineage>
</organism>
<evidence type="ECO:0000313" key="2">
    <source>
        <dbReference type="EMBL" id="ACB36540.1"/>
    </source>
</evidence>
<dbReference type="STRING" id="395495.Lcho_4289"/>
<dbReference type="HOGENOM" id="CLU_2155330_0_0_4"/>
<dbReference type="Proteomes" id="UP000001693">
    <property type="component" value="Chromosome"/>
</dbReference>
<keyword evidence="3" id="KW-1185">Reference proteome</keyword>
<evidence type="ECO:0000313" key="3">
    <source>
        <dbReference type="Proteomes" id="UP000001693"/>
    </source>
</evidence>